<keyword evidence="8" id="KW-1185">Reference proteome</keyword>
<gene>
    <name evidence="7" type="ORF">U9M48_041147</name>
</gene>
<dbReference type="EMBL" id="CP144753">
    <property type="protein sequence ID" value="WVZ95375.1"/>
    <property type="molecule type" value="Genomic_DNA"/>
</dbReference>
<dbReference type="GO" id="GO:0008482">
    <property type="term" value="F:sulfite oxidase activity"/>
    <property type="evidence" value="ECO:0007669"/>
    <property type="project" value="TreeGrafter"/>
</dbReference>
<dbReference type="GO" id="GO:0046872">
    <property type="term" value="F:metal ion binding"/>
    <property type="evidence" value="ECO:0007669"/>
    <property type="project" value="UniProtKB-KW"/>
</dbReference>
<dbReference type="PROSITE" id="PS00559">
    <property type="entry name" value="MOLYBDOPTERIN_EUK"/>
    <property type="match status" value="1"/>
</dbReference>
<dbReference type="SUPFAM" id="SSF56524">
    <property type="entry name" value="Oxidoreductase molybdopterin-binding domain"/>
    <property type="match status" value="1"/>
</dbReference>
<dbReference type="Gene3D" id="3.90.420.10">
    <property type="entry name" value="Oxidoreductase, molybdopterin-binding domain"/>
    <property type="match status" value="1"/>
</dbReference>
<dbReference type="Proteomes" id="UP001341281">
    <property type="component" value="Chromosome 09"/>
</dbReference>
<dbReference type="GO" id="GO:0043546">
    <property type="term" value="F:molybdopterin cofactor binding"/>
    <property type="evidence" value="ECO:0007669"/>
    <property type="project" value="InterPro"/>
</dbReference>
<keyword evidence="3" id="KW-0479">Metal-binding</keyword>
<keyword evidence="4" id="KW-0560">Oxidoreductase</keyword>
<dbReference type="InterPro" id="IPR022407">
    <property type="entry name" value="OxRdtase_Mopterin_BS"/>
</dbReference>
<evidence type="ECO:0000313" key="8">
    <source>
        <dbReference type="Proteomes" id="UP001341281"/>
    </source>
</evidence>
<evidence type="ECO:0000256" key="3">
    <source>
        <dbReference type="ARBA" id="ARBA00022723"/>
    </source>
</evidence>
<evidence type="ECO:0000259" key="6">
    <source>
        <dbReference type="Pfam" id="PF00174"/>
    </source>
</evidence>
<dbReference type="AlphaFoldDB" id="A0AAQ3URZ8"/>
<dbReference type="InterPro" id="IPR000572">
    <property type="entry name" value="OxRdtase_Mopterin-bd_dom"/>
</dbReference>
<feature type="domain" description="Oxidoreductase molybdopterin-binding" evidence="6">
    <location>
        <begin position="15"/>
        <end position="85"/>
    </location>
</feature>
<evidence type="ECO:0000256" key="4">
    <source>
        <dbReference type="ARBA" id="ARBA00023002"/>
    </source>
</evidence>
<evidence type="ECO:0000256" key="1">
    <source>
        <dbReference type="ARBA" id="ARBA00001924"/>
    </source>
</evidence>
<dbReference type="InterPro" id="IPR016024">
    <property type="entry name" value="ARM-type_fold"/>
</dbReference>
<dbReference type="Pfam" id="PF00174">
    <property type="entry name" value="Oxidored_molyb"/>
    <property type="match status" value="1"/>
</dbReference>
<accession>A0AAQ3URZ8</accession>
<dbReference type="InterPro" id="IPR036374">
    <property type="entry name" value="OxRdtase_Mopterin-bd_sf"/>
</dbReference>
<dbReference type="PANTHER" id="PTHR19372">
    <property type="entry name" value="SULFITE REDUCTASE"/>
    <property type="match status" value="1"/>
</dbReference>
<comment type="cofactor">
    <cofactor evidence="1">
        <name>Mo-molybdopterin</name>
        <dbReference type="ChEBI" id="CHEBI:71302"/>
    </cofactor>
</comment>
<evidence type="ECO:0000256" key="5">
    <source>
        <dbReference type="ARBA" id="ARBA00023004"/>
    </source>
</evidence>
<evidence type="ECO:0000313" key="7">
    <source>
        <dbReference type="EMBL" id="WVZ95375.1"/>
    </source>
</evidence>
<dbReference type="GO" id="GO:0020037">
    <property type="term" value="F:heme binding"/>
    <property type="evidence" value="ECO:0007669"/>
    <property type="project" value="TreeGrafter"/>
</dbReference>
<dbReference type="SUPFAM" id="SSF48371">
    <property type="entry name" value="ARM repeat"/>
    <property type="match status" value="1"/>
</dbReference>
<organism evidence="7 8">
    <name type="scientific">Paspalum notatum var. saurae</name>
    <dbReference type="NCBI Taxonomy" id="547442"/>
    <lineage>
        <taxon>Eukaryota</taxon>
        <taxon>Viridiplantae</taxon>
        <taxon>Streptophyta</taxon>
        <taxon>Embryophyta</taxon>
        <taxon>Tracheophyta</taxon>
        <taxon>Spermatophyta</taxon>
        <taxon>Magnoliopsida</taxon>
        <taxon>Liliopsida</taxon>
        <taxon>Poales</taxon>
        <taxon>Poaceae</taxon>
        <taxon>PACMAD clade</taxon>
        <taxon>Panicoideae</taxon>
        <taxon>Andropogonodae</taxon>
        <taxon>Paspaleae</taxon>
        <taxon>Paspalinae</taxon>
        <taxon>Paspalum</taxon>
    </lineage>
</organism>
<proteinExistence type="predicted"/>
<sequence>MPRRPPAPLHYLRNHGAVPKADWSTWTVEVAGLVKCPAKLTMEQLATKFEAVELPMMLVCASNRRKEQNTVRHTVGFNWGPGTISPLVRALDAAAAKERAAWVLCKLTENSYSVAELLSVCADNVGGELACAACWVLRRLAGIDEIRKYMVADAGAVPVLVSLS</sequence>
<dbReference type="GO" id="GO:0006790">
    <property type="term" value="P:sulfur compound metabolic process"/>
    <property type="evidence" value="ECO:0007669"/>
    <property type="project" value="TreeGrafter"/>
</dbReference>
<protein>
    <recommendedName>
        <fullName evidence="6">Oxidoreductase molybdopterin-binding domain-containing protein</fullName>
    </recommendedName>
</protein>
<keyword evidence="5" id="KW-0408">Iron</keyword>
<keyword evidence="2" id="KW-0500">Molybdenum</keyword>
<dbReference type="InterPro" id="IPR008335">
    <property type="entry name" value="Mopterin_OxRdtase_euk"/>
</dbReference>
<reference evidence="7 8" key="1">
    <citation type="submission" date="2024-02" db="EMBL/GenBank/DDBJ databases">
        <title>High-quality chromosome-scale genome assembly of Pensacola bahiagrass (Paspalum notatum Flugge var. saurae).</title>
        <authorList>
            <person name="Vega J.M."/>
            <person name="Podio M."/>
            <person name="Orjuela J."/>
            <person name="Siena L.A."/>
            <person name="Pessino S.C."/>
            <person name="Combes M.C."/>
            <person name="Mariac C."/>
            <person name="Albertini E."/>
            <person name="Pupilli F."/>
            <person name="Ortiz J.P.A."/>
            <person name="Leblanc O."/>
        </authorList>
    </citation>
    <scope>NUCLEOTIDE SEQUENCE [LARGE SCALE GENOMIC DNA]</scope>
    <source>
        <strain evidence="7">R1</strain>
        <tissue evidence="7">Leaf</tissue>
    </source>
</reference>
<evidence type="ECO:0000256" key="2">
    <source>
        <dbReference type="ARBA" id="ARBA00022505"/>
    </source>
</evidence>
<dbReference type="PANTHER" id="PTHR19372:SF7">
    <property type="entry name" value="SULFITE OXIDASE, MITOCHONDRIAL"/>
    <property type="match status" value="1"/>
</dbReference>
<name>A0AAQ3URZ8_PASNO</name>
<dbReference type="PRINTS" id="PR00407">
    <property type="entry name" value="EUMOPTERIN"/>
</dbReference>